<feature type="binding site" evidence="17">
    <location>
        <position position="214"/>
    </location>
    <ligand>
        <name>FAD</name>
        <dbReference type="ChEBI" id="CHEBI:57692"/>
    </ligand>
</feature>
<keyword evidence="12" id="KW-0472">Membrane</keyword>
<evidence type="ECO:0000256" key="10">
    <source>
        <dbReference type="ARBA" id="ARBA00022982"/>
    </source>
</evidence>
<keyword evidence="6" id="KW-0285">Flavoprotein</keyword>
<evidence type="ECO:0000256" key="2">
    <source>
        <dbReference type="ARBA" id="ARBA00004367"/>
    </source>
</evidence>
<name>A0AA88KU50_ARTSF</name>
<feature type="disulfide bond" description="Redox-active" evidence="18">
    <location>
        <begin position="117"/>
        <end position="122"/>
    </location>
</feature>
<dbReference type="InterPro" id="IPR007266">
    <property type="entry name" value="Ero1"/>
</dbReference>
<comment type="similarity">
    <text evidence="3">Belongs to the EROs family.</text>
</comment>
<evidence type="ECO:0000256" key="18">
    <source>
        <dbReference type="PIRSR" id="PIRSR017205-3"/>
    </source>
</evidence>
<feature type="active site" evidence="16">
    <location>
        <position position="418"/>
    </location>
</feature>
<feature type="binding site" evidence="17">
    <location>
        <position position="227"/>
    </location>
    <ligand>
        <name>FAD</name>
        <dbReference type="ChEBI" id="CHEBI:57692"/>
    </ligand>
</feature>
<evidence type="ECO:0008006" key="22">
    <source>
        <dbReference type="Google" id="ProtNLM"/>
    </source>
</evidence>
<dbReference type="InterPro" id="IPR037192">
    <property type="entry name" value="ERO1-like_sf"/>
</dbReference>
<evidence type="ECO:0000256" key="14">
    <source>
        <dbReference type="ARBA" id="ARBA00023180"/>
    </source>
</evidence>
<evidence type="ECO:0000256" key="6">
    <source>
        <dbReference type="ARBA" id="ARBA00022630"/>
    </source>
</evidence>
<protein>
    <recommendedName>
        <fullName evidence="22">Ero1-like protein</fullName>
    </recommendedName>
</protein>
<keyword evidence="21" id="KW-1185">Reference proteome</keyword>
<keyword evidence="15" id="KW-0676">Redox-active center</keyword>
<feature type="binding site" evidence="17">
    <location>
        <position position="216"/>
    </location>
    <ligand>
        <name>FAD</name>
        <dbReference type="ChEBI" id="CHEBI:57692"/>
    </ligand>
</feature>
<evidence type="ECO:0000256" key="1">
    <source>
        <dbReference type="ARBA" id="ARBA00001974"/>
    </source>
</evidence>
<evidence type="ECO:0000256" key="11">
    <source>
        <dbReference type="ARBA" id="ARBA00023002"/>
    </source>
</evidence>
<feature type="binding site" evidence="17">
    <location>
        <position position="269"/>
    </location>
    <ligand>
        <name>FAD</name>
        <dbReference type="ChEBI" id="CHEBI:57692"/>
    </ligand>
</feature>
<dbReference type="PIRSF" id="PIRSF017205">
    <property type="entry name" value="ERO1"/>
    <property type="match status" value="1"/>
</dbReference>
<keyword evidence="11" id="KW-0560">Oxidoreductase</keyword>
<feature type="signal peptide" evidence="19">
    <location>
        <begin position="1"/>
        <end position="27"/>
    </location>
</feature>
<feature type="chain" id="PRO_5041696874" description="Ero1-like protein" evidence="19">
    <location>
        <begin position="28"/>
        <end position="492"/>
    </location>
</feature>
<reference evidence="20" key="1">
    <citation type="submission" date="2023-07" db="EMBL/GenBank/DDBJ databases">
        <title>Chromosome-level genome assembly of Artemia franciscana.</title>
        <authorList>
            <person name="Jo E."/>
        </authorList>
    </citation>
    <scope>NUCLEOTIDE SEQUENCE</scope>
    <source>
        <tissue evidence="20">Whole body</tissue>
    </source>
</reference>
<evidence type="ECO:0000256" key="16">
    <source>
        <dbReference type="PIRSR" id="PIRSR017205-1"/>
    </source>
</evidence>
<evidence type="ECO:0000256" key="9">
    <source>
        <dbReference type="ARBA" id="ARBA00022827"/>
    </source>
</evidence>
<dbReference type="GO" id="GO:0016972">
    <property type="term" value="F:thiol oxidase activity"/>
    <property type="evidence" value="ECO:0007669"/>
    <property type="project" value="InterPro"/>
</dbReference>
<dbReference type="EMBL" id="JAVRJZ010000019">
    <property type="protein sequence ID" value="KAK2707068.1"/>
    <property type="molecule type" value="Genomic_DNA"/>
</dbReference>
<keyword evidence="13 18" id="KW-1015">Disulfide bond</keyword>
<evidence type="ECO:0000256" key="4">
    <source>
        <dbReference type="ARBA" id="ARBA00011802"/>
    </source>
</evidence>
<evidence type="ECO:0000256" key="15">
    <source>
        <dbReference type="ARBA" id="ARBA00023284"/>
    </source>
</evidence>
<dbReference type="GO" id="GO:0015035">
    <property type="term" value="F:protein-disulfide reductase activity"/>
    <property type="evidence" value="ECO:0007669"/>
    <property type="project" value="InterPro"/>
</dbReference>
<dbReference type="GO" id="GO:0034975">
    <property type="term" value="P:protein folding in endoplasmic reticulum"/>
    <property type="evidence" value="ECO:0007669"/>
    <property type="project" value="InterPro"/>
</dbReference>
<proteinExistence type="inferred from homology"/>
<dbReference type="SUPFAM" id="SSF110019">
    <property type="entry name" value="ERO1-like"/>
    <property type="match status" value="1"/>
</dbReference>
<feature type="binding site" evidence="17">
    <location>
        <position position="311"/>
    </location>
    <ligand>
        <name>FAD</name>
        <dbReference type="ChEBI" id="CHEBI:57692"/>
    </ligand>
</feature>
<gene>
    <name evidence="20" type="ORF">QYM36_014930</name>
</gene>
<evidence type="ECO:0000256" key="19">
    <source>
        <dbReference type="SAM" id="SignalP"/>
    </source>
</evidence>
<comment type="cofactor">
    <cofactor evidence="1 17">
        <name>FAD</name>
        <dbReference type="ChEBI" id="CHEBI:57692"/>
    </cofactor>
</comment>
<dbReference type="GO" id="GO:0071949">
    <property type="term" value="F:FAD binding"/>
    <property type="evidence" value="ECO:0007669"/>
    <property type="project" value="InterPro"/>
</dbReference>
<comment type="subunit">
    <text evidence="4">May function both as a monomer and a homodimer.</text>
</comment>
<comment type="subcellular location">
    <subcellularLocation>
        <location evidence="2">Endoplasmic reticulum membrane</location>
        <topology evidence="2">Peripheral membrane protein</topology>
        <orientation evidence="2">Lumenal side</orientation>
    </subcellularLocation>
</comment>
<feature type="binding site" evidence="17">
    <location>
        <position position="266"/>
    </location>
    <ligand>
        <name>FAD</name>
        <dbReference type="ChEBI" id="CHEBI:57692"/>
    </ligand>
</feature>
<keyword evidence="7 19" id="KW-0732">Signal</keyword>
<evidence type="ECO:0000256" key="8">
    <source>
        <dbReference type="ARBA" id="ARBA00022824"/>
    </source>
</evidence>
<evidence type="ECO:0000313" key="21">
    <source>
        <dbReference type="Proteomes" id="UP001187531"/>
    </source>
</evidence>
<evidence type="ECO:0000256" key="12">
    <source>
        <dbReference type="ARBA" id="ARBA00023136"/>
    </source>
</evidence>
<keyword evidence="8" id="KW-0256">Endoplasmic reticulum</keyword>
<evidence type="ECO:0000256" key="13">
    <source>
        <dbReference type="ARBA" id="ARBA00023157"/>
    </source>
</evidence>
<dbReference type="AlphaFoldDB" id="A0AA88KU50"/>
<evidence type="ECO:0000313" key="20">
    <source>
        <dbReference type="EMBL" id="KAK2707068.1"/>
    </source>
</evidence>
<dbReference type="Pfam" id="PF04137">
    <property type="entry name" value="ERO1"/>
    <property type="match status" value="1"/>
</dbReference>
<dbReference type="PANTHER" id="PTHR12613:SF0">
    <property type="entry name" value="ERO1-LIKE PROTEIN"/>
    <property type="match status" value="1"/>
</dbReference>
<organism evidence="20 21">
    <name type="scientific">Artemia franciscana</name>
    <name type="common">Brine shrimp</name>
    <name type="synonym">Artemia sanfranciscana</name>
    <dbReference type="NCBI Taxonomy" id="6661"/>
    <lineage>
        <taxon>Eukaryota</taxon>
        <taxon>Metazoa</taxon>
        <taxon>Ecdysozoa</taxon>
        <taxon>Arthropoda</taxon>
        <taxon>Crustacea</taxon>
        <taxon>Branchiopoda</taxon>
        <taxon>Anostraca</taxon>
        <taxon>Artemiidae</taxon>
        <taxon>Artemia</taxon>
    </lineage>
</organism>
<feature type="active site" description="Nucleophile" evidence="16">
    <location>
        <position position="415"/>
    </location>
</feature>
<dbReference type="GO" id="GO:0005789">
    <property type="term" value="C:endoplasmic reticulum membrane"/>
    <property type="evidence" value="ECO:0007669"/>
    <property type="project" value="UniProtKB-SubCell"/>
</dbReference>
<evidence type="ECO:0000256" key="7">
    <source>
        <dbReference type="ARBA" id="ARBA00022729"/>
    </source>
</evidence>
<accession>A0AA88KU50</accession>
<keyword evidence="9 17" id="KW-0274">FAD</keyword>
<comment type="caution">
    <text evidence="20">The sequence shown here is derived from an EMBL/GenBank/DDBJ whole genome shotgun (WGS) entry which is preliminary data.</text>
</comment>
<keyword evidence="5" id="KW-0813">Transport</keyword>
<keyword evidence="10" id="KW-0249">Electron transport</keyword>
<dbReference type="Proteomes" id="UP001187531">
    <property type="component" value="Unassembled WGS sequence"/>
</dbReference>
<evidence type="ECO:0000256" key="3">
    <source>
        <dbReference type="ARBA" id="ARBA00008277"/>
    </source>
</evidence>
<keyword evidence="14" id="KW-0325">Glycoprotein</keyword>
<dbReference type="PANTHER" id="PTHR12613">
    <property type="entry name" value="ERO1-RELATED"/>
    <property type="match status" value="1"/>
</dbReference>
<evidence type="ECO:0000256" key="17">
    <source>
        <dbReference type="PIRSR" id="PIRSR017205-2"/>
    </source>
</evidence>
<evidence type="ECO:0000256" key="5">
    <source>
        <dbReference type="ARBA" id="ARBA00022448"/>
    </source>
</evidence>
<feature type="disulfide bond" description="Redox-active" evidence="18">
    <location>
        <begin position="415"/>
        <end position="418"/>
    </location>
</feature>
<sequence length="492" mass="56327">MLVNSTALNVVCRIIFTILVLSKSVKCHSSFPSFVNGKLAENPSKYGNKEITEKCFCDNLLEEPIGDCECNVAYVDSFNNKKIFPVLASLLFKSYFRFYKVNLFKKCPFWDDTEGKCSFQNCAVKEFPLDSLPAALKAVDDNLKLNYKPPAKEEPCTSSREERLSSINDTISTAASENIATWQEHDAKMGSYCAMDEEQPDDQTYVDLTLNPERYTGYIGREAHKIWRAIYEGNCFKTPRTHGLFSDTWNVEGMCFEERIFYRAISGLHTSISMHVSLKYLQPTAEISNVTGNRIDSIGTWGPNIAEFHNRFNPTKTNGNGPEWLRNLYLLYLNELRALEKAAPYLETFDYYTGNSEEDIETKEAVQGILRIIKSFEHHFDETTMFFGGQEAIKRKNDFRLHFYNVSRIMDCVGCQKCRLWGKLQIQGLGTAVKILFSPSFEAPESTVFNLKSKEKAHFKLTRNEVVALFNGFGRLSESIHGLEIFRKLHWS</sequence>